<dbReference type="Proteomes" id="UP000827892">
    <property type="component" value="Chromosome X"/>
</dbReference>
<gene>
    <name evidence="1" type="ORF">L3Y34_012388</name>
</gene>
<organism evidence="1 2">
    <name type="scientific">Caenorhabditis briggsae</name>
    <dbReference type="NCBI Taxonomy" id="6238"/>
    <lineage>
        <taxon>Eukaryota</taxon>
        <taxon>Metazoa</taxon>
        <taxon>Ecdysozoa</taxon>
        <taxon>Nematoda</taxon>
        <taxon>Chromadorea</taxon>
        <taxon>Rhabditida</taxon>
        <taxon>Rhabditina</taxon>
        <taxon>Rhabditomorpha</taxon>
        <taxon>Rhabditoidea</taxon>
        <taxon>Rhabditidae</taxon>
        <taxon>Peloderinae</taxon>
        <taxon>Caenorhabditis</taxon>
    </lineage>
</organism>
<accession>A0AAE8ZVL7</accession>
<sequence length="135" mass="15091">MGADHGEDRLDEVLLSSTCFLSLLRYSLDLNSFIIRADSYFSSKEILADVFVHGETTHQNGGLPLETNRKCERCSRTKELISYFERKATILMCRLAMNEDISEDLLTGEIGVGSDDEGVEVKRVSQQGQKARAAQ</sequence>
<dbReference type="EMBL" id="CP090896">
    <property type="protein sequence ID" value="ULT83102.1"/>
    <property type="molecule type" value="Genomic_DNA"/>
</dbReference>
<evidence type="ECO:0000313" key="1">
    <source>
        <dbReference type="EMBL" id="ULT83102.1"/>
    </source>
</evidence>
<evidence type="ECO:0000313" key="2">
    <source>
        <dbReference type="Proteomes" id="UP000827892"/>
    </source>
</evidence>
<proteinExistence type="predicted"/>
<dbReference type="AlphaFoldDB" id="A0AAE8ZVL7"/>
<protein>
    <submittedName>
        <fullName evidence="1">Uncharacterized protein</fullName>
    </submittedName>
</protein>
<reference evidence="1 2" key="1">
    <citation type="submission" date="2022-05" db="EMBL/GenBank/DDBJ databases">
        <title>Chromosome-level reference genomes for two strains of Caenorhabditis briggsae: an improved platform for comparative genomics.</title>
        <authorList>
            <person name="Stevens L."/>
            <person name="Andersen E.C."/>
        </authorList>
    </citation>
    <scope>NUCLEOTIDE SEQUENCE [LARGE SCALE GENOMIC DNA]</scope>
    <source>
        <strain evidence="1">QX1410_ONT</strain>
        <tissue evidence="1">Whole-organism</tissue>
    </source>
</reference>
<name>A0AAE8ZVL7_CAEBR</name>